<dbReference type="Proteomes" id="UP001165041">
    <property type="component" value="Unassembled WGS sequence"/>
</dbReference>
<reference evidence="2" key="1">
    <citation type="submission" date="2023-02" db="EMBL/GenBank/DDBJ databases">
        <title>Kitasatospora phosalacinea NBRC 14627.</title>
        <authorList>
            <person name="Ichikawa N."/>
            <person name="Sato H."/>
            <person name="Tonouchi N."/>
        </authorList>
    </citation>
    <scope>NUCLEOTIDE SEQUENCE</scope>
    <source>
        <strain evidence="2">NBRC 14627</strain>
    </source>
</reference>
<protein>
    <submittedName>
        <fullName evidence="2">Uncharacterized protein</fullName>
    </submittedName>
</protein>
<organism evidence="2 3">
    <name type="scientific">Kitasatospora phosalacinea</name>
    <dbReference type="NCBI Taxonomy" id="2065"/>
    <lineage>
        <taxon>Bacteria</taxon>
        <taxon>Bacillati</taxon>
        <taxon>Actinomycetota</taxon>
        <taxon>Actinomycetes</taxon>
        <taxon>Kitasatosporales</taxon>
        <taxon>Streptomycetaceae</taxon>
        <taxon>Kitasatospora</taxon>
    </lineage>
</organism>
<sequence length="113" mass="11479">MEGRGGVHPGVGTGVKAASGGGGGWGMETGHGPQAFADSVVLAAIALVRAGGGAAETALLDEFVERHGIGACRPLVAALAELVARQAAGREVLAERLEEWEFAVLTGTYWQQP</sequence>
<evidence type="ECO:0000313" key="2">
    <source>
        <dbReference type="EMBL" id="GLW71592.1"/>
    </source>
</evidence>
<proteinExistence type="predicted"/>
<feature type="region of interest" description="Disordered" evidence="1">
    <location>
        <begin position="1"/>
        <end position="29"/>
    </location>
</feature>
<gene>
    <name evidence="2" type="ORF">Kpho02_38910</name>
</gene>
<dbReference type="AlphaFoldDB" id="A0A9W6QBL0"/>
<name>A0A9W6QBL0_9ACTN</name>
<dbReference type="EMBL" id="BSSA01000012">
    <property type="protein sequence ID" value="GLW71592.1"/>
    <property type="molecule type" value="Genomic_DNA"/>
</dbReference>
<evidence type="ECO:0000256" key="1">
    <source>
        <dbReference type="SAM" id="MobiDB-lite"/>
    </source>
</evidence>
<evidence type="ECO:0000313" key="3">
    <source>
        <dbReference type="Proteomes" id="UP001165041"/>
    </source>
</evidence>
<comment type="caution">
    <text evidence="2">The sequence shown here is derived from an EMBL/GenBank/DDBJ whole genome shotgun (WGS) entry which is preliminary data.</text>
</comment>
<accession>A0A9W6QBL0</accession>